<dbReference type="EMBL" id="BMAT01012409">
    <property type="protein sequence ID" value="GFR91786.1"/>
    <property type="molecule type" value="Genomic_DNA"/>
</dbReference>
<accession>A0AAV4H384</accession>
<dbReference type="AlphaFoldDB" id="A0AAV4H384"/>
<sequence length="95" mass="10926">MSRSTELVLAFVLHIPHKNEYTMQSESGRWFVTCRTRVQARYPNTVEFWLDSSKTAETKPAKYNFSKWSKSSPWSHAAQQNLDLVGDTRANTGCL</sequence>
<proteinExistence type="predicted"/>
<gene>
    <name evidence="1" type="ORF">ElyMa_006184400</name>
</gene>
<protein>
    <submittedName>
        <fullName evidence="1">Uncharacterized protein</fullName>
    </submittedName>
</protein>
<organism evidence="1 2">
    <name type="scientific">Elysia marginata</name>
    <dbReference type="NCBI Taxonomy" id="1093978"/>
    <lineage>
        <taxon>Eukaryota</taxon>
        <taxon>Metazoa</taxon>
        <taxon>Spiralia</taxon>
        <taxon>Lophotrochozoa</taxon>
        <taxon>Mollusca</taxon>
        <taxon>Gastropoda</taxon>
        <taxon>Heterobranchia</taxon>
        <taxon>Euthyneura</taxon>
        <taxon>Panpulmonata</taxon>
        <taxon>Sacoglossa</taxon>
        <taxon>Placobranchoidea</taxon>
        <taxon>Plakobranchidae</taxon>
        <taxon>Elysia</taxon>
    </lineage>
</organism>
<reference evidence="1 2" key="1">
    <citation type="journal article" date="2021" name="Elife">
        <title>Chloroplast acquisition without the gene transfer in kleptoplastic sea slugs, Plakobranchus ocellatus.</title>
        <authorList>
            <person name="Maeda T."/>
            <person name="Takahashi S."/>
            <person name="Yoshida T."/>
            <person name="Shimamura S."/>
            <person name="Takaki Y."/>
            <person name="Nagai Y."/>
            <person name="Toyoda A."/>
            <person name="Suzuki Y."/>
            <person name="Arimoto A."/>
            <person name="Ishii H."/>
            <person name="Satoh N."/>
            <person name="Nishiyama T."/>
            <person name="Hasebe M."/>
            <person name="Maruyama T."/>
            <person name="Minagawa J."/>
            <person name="Obokata J."/>
            <person name="Shigenobu S."/>
        </authorList>
    </citation>
    <scope>NUCLEOTIDE SEQUENCE [LARGE SCALE GENOMIC DNA]</scope>
</reference>
<keyword evidence="2" id="KW-1185">Reference proteome</keyword>
<evidence type="ECO:0000313" key="2">
    <source>
        <dbReference type="Proteomes" id="UP000762676"/>
    </source>
</evidence>
<dbReference type="Proteomes" id="UP000762676">
    <property type="component" value="Unassembled WGS sequence"/>
</dbReference>
<name>A0AAV4H384_9GAST</name>
<evidence type="ECO:0000313" key="1">
    <source>
        <dbReference type="EMBL" id="GFR91786.1"/>
    </source>
</evidence>
<comment type="caution">
    <text evidence="1">The sequence shown here is derived from an EMBL/GenBank/DDBJ whole genome shotgun (WGS) entry which is preliminary data.</text>
</comment>